<dbReference type="SMART" id="SM01080">
    <property type="entry name" value="CHASE2"/>
    <property type="match status" value="1"/>
</dbReference>
<dbReference type="InterPro" id="IPR007890">
    <property type="entry name" value="CHASE2"/>
</dbReference>
<dbReference type="CDD" id="cd07302">
    <property type="entry name" value="CHD"/>
    <property type="match status" value="1"/>
</dbReference>
<gene>
    <name evidence="4" type="ORF">NJ959_25295</name>
</gene>
<dbReference type="GO" id="GO:0006171">
    <property type="term" value="P:cAMP biosynthetic process"/>
    <property type="evidence" value="ECO:0007669"/>
    <property type="project" value="TreeGrafter"/>
</dbReference>
<dbReference type="Proteomes" id="UP001204953">
    <property type="component" value="Unassembled WGS sequence"/>
</dbReference>
<keyword evidence="5" id="KW-1185">Reference proteome</keyword>
<dbReference type="RefSeq" id="WP_254014485.1">
    <property type="nucleotide sequence ID" value="NZ_JAMZMM010000390.1"/>
</dbReference>
<name>A0AAE3GXQ9_9CYAN</name>
<dbReference type="InterPro" id="IPR029787">
    <property type="entry name" value="Nucleotide_cyclase"/>
</dbReference>
<dbReference type="Gene3D" id="3.30.70.1230">
    <property type="entry name" value="Nucleotide cyclase"/>
    <property type="match status" value="1"/>
</dbReference>
<evidence type="ECO:0000256" key="1">
    <source>
        <dbReference type="ARBA" id="ARBA00005381"/>
    </source>
</evidence>
<dbReference type="InterPro" id="IPR001054">
    <property type="entry name" value="A/G_cyclase"/>
</dbReference>
<dbReference type="SMART" id="SM00044">
    <property type="entry name" value="CYCc"/>
    <property type="match status" value="1"/>
</dbReference>
<protein>
    <submittedName>
        <fullName evidence="4">Adenylate/guanylate cyclase domain-containing protein</fullName>
    </submittedName>
</protein>
<dbReference type="PANTHER" id="PTHR43081">
    <property type="entry name" value="ADENYLATE CYCLASE, TERMINAL-DIFFERENTIATION SPECIFIC-RELATED"/>
    <property type="match status" value="1"/>
</dbReference>
<dbReference type="GO" id="GO:0035556">
    <property type="term" value="P:intracellular signal transduction"/>
    <property type="evidence" value="ECO:0007669"/>
    <property type="project" value="InterPro"/>
</dbReference>
<dbReference type="GO" id="GO:0004016">
    <property type="term" value="F:adenylate cyclase activity"/>
    <property type="evidence" value="ECO:0007669"/>
    <property type="project" value="UniProtKB-ARBA"/>
</dbReference>
<feature type="transmembrane region" description="Helical" evidence="2">
    <location>
        <begin position="325"/>
        <end position="346"/>
    </location>
</feature>
<comment type="caution">
    <text evidence="4">The sequence shown here is derived from an EMBL/GenBank/DDBJ whole genome shotgun (WGS) entry which is preliminary data.</text>
</comment>
<accession>A0AAE3GXQ9</accession>
<dbReference type="InterPro" id="IPR050697">
    <property type="entry name" value="Adenylyl/Guanylyl_Cyclase_3/4"/>
</dbReference>
<evidence type="ECO:0000259" key="3">
    <source>
        <dbReference type="PROSITE" id="PS50125"/>
    </source>
</evidence>
<dbReference type="Pfam" id="PF05226">
    <property type="entry name" value="CHASE2"/>
    <property type="match status" value="1"/>
</dbReference>
<comment type="similarity">
    <text evidence="1">Belongs to the adenylyl cyclase class-3 family.</text>
</comment>
<evidence type="ECO:0000256" key="2">
    <source>
        <dbReference type="SAM" id="Phobius"/>
    </source>
</evidence>
<feature type="transmembrane region" description="Helical" evidence="2">
    <location>
        <begin position="298"/>
        <end position="318"/>
    </location>
</feature>
<proteinExistence type="inferred from homology"/>
<keyword evidence="2" id="KW-0812">Transmembrane</keyword>
<evidence type="ECO:0000313" key="4">
    <source>
        <dbReference type="EMBL" id="MCP2731751.1"/>
    </source>
</evidence>
<keyword evidence="2" id="KW-0472">Membrane</keyword>
<dbReference type="EMBL" id="JAMZMM010000390">
    <property type="protein sequence ID" value="MCP2731751.1"/>
    <property type="molecule type" value="Genomic_DNA"/>
</dbReference>
<dbReference type="PANTHER" id="PTHR43081:SF1">
    <property type="entry name" value="ADENYLATE CYCLASE, TERMINAL-DIFFERENTIATION SPECIFIC"/>
    <property type="match status" value="1"/>
</dbReference>
<dbReference type="SUPFAM" id="SSF55073">
    <property type="entry name" value="Nucleotide cyclase"/>
    <property type="match status" value="1"/>
</dbReference>
<organism evidence="4 5">
    <name type="scientific">Limnofasciculus baicalensis BBK-W-15</name>
    <dbReference type="NCBI Taxonomy" id="2699891"/>
    <lineage>
        <taxon>Bacteria</taxon>
        <taxon>Bacillati</taxon>
        <taxon>Cyanobacteriota</taxon>
        <taxon>Cyanophyceae</taxon>
        <taxon>Coleofasciculales</taxon>
        <taxon>Coleofasciculaceae</taxon>
        <taxon>Limnofasciculus</taxon>
        <taxon>Limnofasciculus baicalensis</taxon>
    </lineage>
</organism>
<dbReference type="AlphaFoldDB" id="A0AAE3GXQ9"/>
<dbReference type="Pfam" id="PF00211">
    <property type="entry name" value="Guanylate_cyc"/>
    <property type="match status" value="1"/>
</dbReference>
<feature type="transmembrane region" description="Helical" evidence="2">
    <location>
        <begin position="352"/>
        <end position="369"/>
    </location>
</feature>
<sequence length="606" mass="67457">MLKHLQRYLKIIKPVIPGAIAALISASIWQLNGWKPLEQIGYNTLFQLRNSQIFPHPSWDKRIAVIAIDEASLQKYGRFPWKRDRYAQLLKVLQSSPPAVIGFDVLFIEPTPDDNKFADAISNVGNVVLARAVDEKGLPLEPVPILKSAAAGVGHILHQPEIDGISRRATLFAGNQPSLGLAMLQIYNTGKQLLPVRLQQSPPLLLPQSNGSKKLEYVWINWPEKTEFLPTYSFVDVAEGKLPNETFKDKLILVGTTAIALDPILTPLNQNIPTNGIYLHGALIDNLLESKLIHPLQGWMAIVVLFIFGFTTSGLLYVQGYRGRVLVALLLSSGWISLALLLFIFAQLWMPIAAPLGTILLVFIGLQLLEQQEKQQIMSLFGKLLAPETAKLIWQRKEEIFQSGELQAQEMVATVLFMDIRGFTTISENLSPSQLLGWLNRYLEAMSNCIMDRGGVIDKYIGDAIMAVFGIPFSHTEASAIQQDVLNAIAASLAMYEQLQQLNQQLEVEGLPLIQFGIGIHTGIVVTGSVGSSRRLNYSVIGDTVNVAARLEAMNKEVKEDNPYHLLVTSETYEYVRDYYQAKPVKNIQLRGREKETVICSILGKK</sequence>
<dbReference type="PROSITE" id="PS50125">
    <property type="entry name" value="GUANYLATE_CYCLASE_2"/>
    <property type="match status" value="1"/>
</dbReference>
<reference evidence="4" key="1">
    <citation type="submission" date="2022-06" db="EMBL/GenBank/DDBJ databases">
        <title>New cyanobacteria of genus Symplocastrum in benthos of Lake Baikal.</title>
        <authorList>
            <person name="Sorokovikova E."/>
            <person name="Tikhonova I."/>
            <person name="Krasnopeev A."/>
            <person name="Evseev P."/>
            <person name="Gladkikh A."/>
            <person name="Belykh O."/>
        </authorList>
    </citation>
    <scope>NUCLEOTIDE SEQUENCE</scope>
    <source>
        <strain evidence="4">BBK-W-15</strain>
    </source>
</reference>
<evidence type="ECO:0000313" key="5">
    <source>
        <dbReference type="Proteomes" id="UP001204953"/>
    </source>
</evidence>
<feature type="domain" description="Guanylate cyclase" evidence="3">
    <location>
        <begin position="414"/>
        <end position="552"/>
    </location>
</feature>
<keyword evidence="2" id="KW-1133">Transmembrane helix</keyword>